<feature type="transmembrane region" description="Helical" evidence="1">
    <location>
        <begin position="41"/>
        <end position="59"/>
    </location>
</feature>
<dbReference type="Proteomes" id="UP000260005">
    <property type="component" value="Segment"/>
</dbReference>
<evidence type="ECO:0000256" key="1">
    <source>
        <dbReference type="SAM" id="Phobius"/>
    </source>
</evidence>
<sequence length="88" mass="9988">MVFVFLLLNGGVILGTIGLIFLIIATILSIKPSTREKYIDIIIKFYYVAGILYIVSAFFSFEVFAIFLKVLVGLICLYNVYLIKKNKN</sequence>
<feature type="transmembrane region" description="Helical" evidence="1">
    <location>
        <begin position="65"/>
        <end position="83"/>
    </location>
</feature>
<keyword evidence="1" id="KW-0472">Membrane</keyword>
<evidence type="ECO:0000313" key="3">
    <source>
        <dbReference type="Proteomes" id="UP000260005"/>
    </source>
</evidence>
<proteinExistence type="predicted"/>
<protein>
    <submittedName>
        <fullName evidence="2">Multi antimicrobial extrusion protein</fullName>
    </submittedName>
</protein>
<name>A0A249XXN3_9CAUD</name>
<accession>A0A249XXN3</accession>
<evidence type="ECO:0000313" key="2">
    <source>
        <dbReference type="EMBL" id="ASZ76740.1"/>
    </source>
</evidence>
<keyword evidence="1" id="KW-0812">Transmembrane</keyword>
<keyword evidence="3" id="KW-1185">Reference proteome</keyword>
<feature type="transmembrane region" description="Helical" evidence="1">
    <location>
        <begin position="6"/>
        <end position="29"/>
    </location>
</feature>
<reference evidence="2 3" key="1">
    <citation type="submission" date="2017-04" db="EMBL/GenBank/DDBJ databases">
        <title>Complete Genome Sequence of Lytic Bacteriophage EF1 Infecting Enterococcus faecalis Isolates.</title>
        <authorList>
            <person name="Kim D."/>
            <person name="Kim Y.J."/>
            <person name="Han B.K."/>
            <person name="Kim H."/>
        </authorList>
    </citation>
    <scope>NUCLEOTIDE SEQUENCE [LARGE SCALE GENOMIC DNA]</scope>
</reference>
<keyword evidence="1" id="KW-1133">Transmembrane helix</keyword>
<organism evidence="2 3">
    <name type="scientific">Enterococcus phage EF1</name>
    <dbReference type="NCBI Taxonomy" id="2025813"/>
    <lineage>
        <taxon>Viruses</taxon>
        <taxon>Duplodnaviria</taxon>
        <taxon>Heunggongvirae</taxon>
        <taxon>Uroviricota</taxon>
        <taxon>Caudoviricetes</taxon>
    </lineage>
</organism>
<dbReference type="EMBL" id="MF001358">
    <property type="protein sequence ID" value="ASZ76740.1"/>
    <property type="molecule type" value="Genomic_DNA"/>
</dbReference>